<evidence type="ECO:0000313" key="11">
    <source>
        <dbReference type="EMBL" id="GAA4283756.1"/>
    </source>
</evidence>
<feature type="binding site" evidence="10">
    <location>
        <position position="73"/>
    </location>
    <ligand>
        <name>Na(+)</name>
        <dbReference type="ChEBI" id="CHEBI:29101"/>
        <note>structural</note>
    </ligand>
</feature>
<name>A0ABP8EIP9_9MICO</name>
<feature type="transmembrane region" description="Helical" evidence="10">
    <location>
        <begin position="35"/>
        <end position="58"/>
    </location>
</feature>
<feature type="transmembrane region" description="Helical" evidence="10">
    <location>
        <begin position="103"/>
        <end position="120"/>
    </location>
</feature>
<comment type="similarity">
    <text evidence="7 10">Belongs to the fluoride channel Fluc/FEX (TC 1.A.43) family.</text>
</comment>
<evidence type="ECO:0000256" key="6">
    <source>
        <dbReference type="ARBA" id="ARBA00023303"/>
    </source>
</evidence>
<dbReference type="PANTHER" id="PTHR28259:SF1">
    <property type="entry name" value="FLUORIDE EXPORT PROTEIN 1-RELATED"/>
    <property type="match status" value="1"/>
</dbReference>
<dbReference type="InterPro" id="IPR003691">
    <property type="entry name" value="FluC"/>
</dbReference>
<evidence type="ECO:0000313" key="12">
    <source>
        <dbReference type="Proteomes" id="UP001501586"/>
    </source>
</evidence>
<dbReference type="Proteomes" id="UP001501586">
    <property type="component" value="Unassembled WGS sequence"/>
</dbReference>
<dbReference type="EMBL" id="BAABAZ010000004">
    <property type="protein sequence ID" value="GAA4283756.1"/>
    <property type="molecule type" value="Genomic_DNA"/>
</dbReference>
<reference evidence="12" key="1">
    <citation type="journal article" date="2019" name="Int. J. Syst. Evol. Microbiol.">
        <title>The Global Catalogue of Microorganisms (GCM) 10K type strain sequencing project: providing services to taxonomists for standard genome sequencing and annotation.</title>
        <authorList>
            <consortium name="The Broad Institute Genomics Platform"/>
            <consortium name="The Broad Institute Genome Sequencing Center for Infectious Disease"/>
            <person name="Wu L."/>
            <person name="Ma J."/>
        </authorList>
    </citation>
    <scope>NUCLEOTIDE SEQUENCE [LARGE SCALE GENOMIC DNA]</scope>
    <source>
        <strain evidence="12">JCM 17458</strain>
    </source>
</reference>
<evidence type="ECO:0000256" key="10">
    <source>
        <dbReference type="HAMAP-Rule" id="MF_00454"/>
    </source>
</evidence>
<comment type="catalytic activity">
    <reaction evidence="8">
        <text>fluoride(in) = fluoride(out)</text>
        <dbReference type="Rhea" id="RHEA:76159"/>
        <dbReference type="ChEBI" id="CHEBI:17051"/>
    </reaction>
    <physiologicalReaction direction="left-to-right" evidence="8">
        <dbReference type="Rhea" id="RHEA:76160"/>
    </physiologicalReaction>
</comment>
<evidence type="ECO:0000256" key="4">
    <source>
        <dbReference type="ARBA" id="ARBA00022989"/>
    </source>
</evidence>
<gene>
    <name evidence="10" type="primary">fluC</name>
    <name evidence="10" type="synonym">crcB</name>
    <name evidence="11" type="ORF">GCM10022261_12870</name>
</gene>
<comment type="function">
    <text evidence="9 10">Fluoride-specific ion channel. Important for reducing fluoride concentration in the cell, thus reducing its toxicity.</text>
</comment>
<comment type="caution">
    <text evidence="11">The sequence shown here is derived from an EMBL/GenBank/DDBJ whole genome shotgun (WGS) entry which is preliminary data.</text>
</comment>
<dbReference type="HAMAP" id="MF_00454">
    <property type="entry name" value="FluC"/>
    <property type="match status" value="1"/>
</dbReference>
<evidence type="ECO:0000256" key="8">
    <source>
        <dbReference type="ARBA" id="ARBA00035585"/>
    </source>
</evidence>
<dbReference type="PANTHER" id="PTHR28259">
    <property type="entry name" value="FLUORIDE EXPORT PROTEIN 1-RELATED"/>
    <property type="match status" value="1"/>
</dbReference>
<keyword evidence="10" id="KW-0915">Sodium</keyword>
<evidence type="ECO:0000256" key="7">
    <source>
        <dbReference type="ARBA" id="ARBA00035120"/>
    </source>
</evidence>
<comment type="activity regulation">
    <text evidence="10">Na(+) is not transported, but it plays an essential structural role and its presence is essential for fluoride channel function.</text>
</comment>
<dbReference type="RefSeq" id="WP_236863824.1">
    <property type="nucleotide sequence ID" value="NZ_BAABAZ010000004.1"/>
</dbReference>
<evidence type="ECO:0000256" key="1">
    <source>
        <dbReference type="ARBA" id="ARBA00004651"/>
    </source>
</evidence>
<accession>A0ABP8EIP9</accession>
<sequence>MSAVALTLLIGIAGGLGAALRHLVDSSLPARIHARFPWGIVVVNLSGSFLLGLVTGLALNQEWTAVIATGLLGGYTTFSTASLDTLRLVTEKRYSTAFAHGPGMLLASVALAAAGVLIAAR</sequence>
<feature type="binding site" evidence="10">
    <location>
        <position position="76"/>
    </location>
    <ligand>
        <name>Na(+)</name>
        <dbReference type="ChEBI" id="CHEBI:29101"/>
        <note>structural</note>
    </ligand>
</feature>
<protein>
    <recommendedName>
        <fullName evidence="10">Fluoride-specific ion channel FluC</fullName>
    </recommendedName>
</protein>
<evidence type="ECO:0000256" key="3">
    <source>
        <dbReference type="ARBA" id="ARBA00022692"/>
    </source>
</evidence>
<feature type="transmembrane region" description="Helical" evidence="10">
    <location>
        <begin position="65"/>
        <end position="83"/>
    </location>
</feature>
<keyword evidence="6 10" id="KW-0407">Ion channel</keyword>
<dbReference type="Pfam" id="PF02537">
    <property type="entry name" value="CRCB"/>
    <property type="match status" value="1"/>
</dbReference>
<keyword evidence="5 10" id="KW-0472">Membrane</keyword>
<keyword evidence="3 10" id="KW-0812">Transmembrane</keyword>
<organism evidence="11 12">
    <name type="scientific">Brevibacterium daeguense</name>
    <dbReference type="NCBI Taxonomy" id="909936"/>
    <lineage>
        <taxon>Bacteria</taxon>
        <taxon>Bacillati</taxon>
        <taxon>Actinomycetota</taxon>
        <taxon>Actinomycetes</taxon>
        <taxon>Micrococcales</taxon>
        <taxon>Brevibacteriaceae</taxon>
        <taxon>Brevibacterium</taxon>
    </lineage>
</organism>
<evidence type="ECO:0000256" key="2">
    <source>
        <dbReference type="ARBA" id="ARBA00022475"/>
    </source>
</evidence>
<keyword evidence="4 10" id="KW-1133">Transmembrane helix</keyword>
<evidence type="ECO:0000256" key="5">
    <source>
        <dbReference type="ARBA" id="ARBA00023136"/>
    </source>
</evidence>
<keyword evidence="12" id="KW-1185">Reference proteome</keyword>
<evidence type="ECO:0000256" key="9">
    <source>
        <dbReference type="ARBA" id="ARBA00049940"/>
    </source>
</evidence>
<keyword evidence="10" id="KW-0479">Metal-binding</keyword>
<keyword evidence="10" id="KW-0813">Transport</keyword>
<proteinExistence type="inferred from homology"/>
<keyword evidence="10" id="KW-0406">Ion transport</keyword>
<comment type="subcellular location">
    <subcellularLocation>
        <location evidence="1 10">Cell membrane</location>
        <topology evidence="1 10">Multi-pass membrane protein</topology>
    </subcellularLocation>
</comment>
<keyword evidence="2 10" id="KW-1003">Cell membrane</keyword>